<dbReference type="GO" id="GO:1990189">
    <property type="term" value="F:protein N-terminal-serine acetyltransferase activity"/>
    <property type="evidence" value="ECO:0007669"/>
    <property type="project" value="TreeGrafter"/>
</dbReference>
<dbReference type="GO" id="GO:0008999">
    <property type="term" value="F:protein-N-terminal-alanine acetyltransferase activity"/>
    <property type="evidence" value="ECO:0007669"/>
    <property type="project" value="TreeGrafter"/>
</dbReference>
<evidence type="ECO:0000259" key="1">
    <source>
        <dbReference type="PROSITE" id="PS51186"/>
    </source>
</evidence>
<dbReference type="PANTHER" id="PTHR43441:SF11">
    <property type="entry name" value="RIBOSOMAL-PROTEIN-SERINE ACETYLTRANSFERASE"/>
    <property type="match status" value="1"/>
</dbReference>
<reference evidence="2 3" key="1">
    <citation type="submission" date="2016-11" db="EMBL/GenBank/DDBJ databases">
        <authorList>
            <person name="Jaros S."/>
            <person name="Januszkiewicz K."/>
            <person name="Wedrychowicz H."/>
        </authorList>
    </citation>
    <scope>NUCLEOTIDE SEQUENCE [LARGE SCALE GENOMIC DNA]</scope>
    <source>
        <strain evidence="2 3">CGMCC 4.2025</strain>
    </source>
</reference>
<name>A0A1M7QN69_9ACTN</name>
<dbReference type="Pfam" id="PF13302">
    <property type="entry name" value="Acetyltransf_3"/>
    <property type="match status" value="1"/>
</dbReference>
<dbReference type="PROSITE" id="PS51186">
    <property type="entry name" value="GNAT"/>
    <property type="match status" value="1"/>
</dbReference>
<gene>
    <name evidence="2" type="ORF">SAMN05216499_1383</name>
</gene>
<proteinExistence type="predicted"/>
<protein>
    <submittedName>
        <fullName evidence="2">Protein N-acetyltransferase, RimJ/RimL family</fullName>
    </submittedName>
</protein>
<dbReference type="InterPro" id="IPR000182">
    <property type="entry name" value="GNAT_dom"/>
</dbReference>
<dbReference type="Proteomes" id="UP000184111">
    <property type="component" value="Unassembled WGS sequence"/>
</dbReference>
<accession>A0A1M7QN69</accession>
<dbReference type="GO" id="GO:0005737">
    <property type="term" value="C:cytoplasm"/>
    <property type="evidence" value="ECO:0007669"/>
    <property type="project" value="TreeGrafter"/>
</dbReference>
<dbReference type="RefSeq" id="WP_073502675.1">
    <property type="nucleotide sequence ID" value="NZ_FRBI01000038.1"/>
</dbReference>
<evidence type="ECO:0000313" key="3">
    <source>
        <dbReference type="Proteomes" id="UP000184111"/>
    </source>
</evidence>
<dbReference type="AlphaFoldDB" id="A0A1M7QN69"/>
<organism evidence="2 3">
    <name type="scientific">Actinacidiphila paucisporea</name>
    <dbReference type="NCBI Taxonomy" id="310782"/>
    <lineage>
        <taxon>Bacteria</taxon>
        <taxon>Bacillati</taxon>
        <taxon>Actinomycetota</taxon>
        <taxon>Actinomycetes</taxon>
        <taxon>Kitasatosporales</taxon>
        <taxon>Streptomycetaceae</taxon>
        <taxon>Actinacidiphila</taxon>
    </lineage>
</organism>
<feature type="domain" description="N-acetyltransferase" evidence="1">
    <location>
        <begin position="18"/>
        <end position="186"/>
    </location>
</feature>
<dbReference type="InterPro" id="IPR016181">
    <property type="entry name" value="Acyl_CoA_acyltransferase"/>
</dbReference>
<dbReference type="PANTHER" id="PTHR43441">
    <property type="entry name" value="RIBOSOMAL-PROTEIN-SERINE ACETYLTRANSFERASE"/>
    <property type="match status" value="1"/>
</dbReference>
<sequence>MLMDHWPLLGLRLNTPRLELRLPSEDELAQLADLAADGVHEPDRMPFIVPWTDLPPAERARSVVQHHWLRRGNWAPDNWALNLAVFTDGRVVGLQEITARDFAVLRQVSTASWLGVRHQRQGIGTEMRAAILHLAFAGLGAADALSGAFEDNPSSFAVSEKLGYEPDGVAQWSIRGRRTTMRRLRLARASWEIHQRVPTTITGLLPCLPLFGLTGQAED</sequence>
<evidence type="ECO:0000313" key="2">
    <source>
        <dbReference type="EMBL" id="SHN32541.1"/>
    </source>
</evidence>
<dbReference type="OrthoDB" id="3466127at2"/>
<dbReference type="InterPro" id="IPR051908">
    <property type="entry name" value="Ribosomal_N-acetyltransferase"/>
</dbReference>
<dbReference type="Gene3D" id="3.40.630.30">
    <property type="match status" value="1"/>
</dbReference>
<dbReference type="STRING" id="310782.SAMN05216499_1383"/>
<dbReference type="SUPFAM" id="SSF55729">
    <property type="entry name" value="Acyl-CoA N-acyltransferases (Nat)"/>
    <property type="match status" value="1"/>
</dbReference>
<dbReference type="EMBL" id="FRBI01000038">
    <property type="protein sequence ID" value="SHN32541.1"/>
    <property type="molecule type" value="Genomic_DNA"/>
</dbReference>
<keyword evidence="2" id="KW-0808">Transferase</keyword>
<keyword evidence="3" id="KW-1185">Reference proteome</keyword>